<keyword evidence="2" id="KW-0812">Transmembrane</keyword>
<feature type="transmembrane region" description="Helical" evidence="2">
    <location>
        <begin position="109"/>
        <end position="129"/>
    </location>
</feature>
<evidence type="ECO:0000313" key="5">
    <source>
        <dbReference type="Proteomes" id="UP000321749"/>
    </source>
</evidence>
<proteinExistence type="inferred from homology"/>
<feature type="transmembrane region" description="Helical" evidence="2">
    <location>
        <begin position="135"/>
        <end position="152"/>
    </location>
</feature>
<sequence length="296" mass="28864">MRGVSGRGPQTPVHADGSVFAVVLAVVAAFGYGLSDLAGGRAAERLDARVVAGVSQAIACGIALLLLALPLAPREPAVADVLLAIGAGLGSAVGNVCIYAGIARHGATAVAPTSGLVAIVLPVTVGLAAGESLTAPQALGLALAMPAVWIVSGNGIRRPRDPRALLAGAAAGAGFGTQFACLGLTGVDAGLVPLAVSQSVSVLVLVLLALGAGRPSSRPETGPIAVAILAGLLAGAATASFQIAARTGELAVAAVITSLYPAVTVVAAAAVAHRWWSRREGVGLAMSTVALVLIGL</sequence>
<feature type="transmembrane region" description="Helical" evidence="2">
    <location>
        <begin position="224"/>
        <end position="244"/>
    </location>
</feature>
<evidence type="ECO:0000256" key="1">
    <source>
        <dbReference type="ARBA" id="ARBA00007362"/>
    </source>
</evidence>
<feature type="transmembrane region" description="Helical" evidence="2">
    <location>
        <begin position="50"/>
        <end position="69"/>
    </location>
</feature>
<evidence type="ECO:0000259" key="3">
    <source>
        <dbReference type="Pfam" id="PF00892"/>
    </source>
</evidence>
<dbReference type="GO" id="GO:0016020">
    <property type="term" value="C:membrane"/>
    <property type="evidence" value="ECO:0007669"/>
    <property type="project" value="InterPro"/>
</dbReference>
<keyword evidence="2" id="KW-1133">Transmembrane helix</keyword>
<feature type="domain" description="EamA" evidence="3">
    <location>
        <begin position="20"/>
        <end position="152"/>
    </location>
</feature>
<comment type="caution">
    <text evidence="4">The sequence shown here is derived from an EMBL/GenBank/DDBJ whole genome shotgun (WGS) entry which is preliminary data.</text>
</comment>
<dbReference type="Proteomes" id="UP000321749">
    <property type="component" value="Unassembled WGS sequence"/>
</dbReference>
<dbReference type="AlphaFoldDB" id="A0AA87UWF4"/>
<feature type="transmembrane region" description="Helical" evidence="2">
    <location>
        <begin position="20"/>
        <end position="38"/>
    </location>
</feature>
<keyword evidence="5" id="KW-1185">Reference proteome</keyword>
<dbReference type="InterPro" id="IPR000620">
    <property type="entry name" value="EamA_dom"/>
</dbReference>
<dbReference type="SUPFAM" id="SSF103481">
    <property type="entry name" value="Multidrug resistance efflux transporter EmrE"/>
    <property type="match status" value="2"/>
</dbReference>
<keyword evidence="2" id="KW-0472">Membrane</keyword>
<gene>
    <name evidence="4" type="ORF">ABA31_07780</name>
</gene>
<feature type="transmembrane region" description="Helical" evidence="2">
    <location>
        <begin position="81"/>
        <end position="102"/>
    </location>
</feature>
<dbReference type="Pfam" id="PF00892">
    <property type="entry name" value="EamA"/>
    <property type="match status" value="1"/>
</dbReference>
<accession>A0AA87UWF4</accession>
<name>A0AA87UWF4_9MICO</name>
<feature type="transmembrane region" description="Helical" evidence="2">
    <location>
        <begin position="164"/>
        <end position="185"/>
    </location>
</feature>
<organism evidence="4 5">
    <name type="scientific">Agrococcus baldri</name>
    <dbReference type="NCBI Taxonomy" id="153730"/>
    <lineage>
        <taxon>Bacteria</taxon>
        <taxon>Bacillati</taxon>
        <taxon>Actinomycetota</taxon>
        <taxon>Actinomycetes</taxon>
        <taxon>Micrococcales</taxon>
        <taxon>Microbacteriaceae</taxon>
        <taxon>Agrococcus</taxon>
    </lineage>
</organism>
<dbReference type="EMBL" id="BJUU01000003">
    <property type="protein sequence ID" value="GEK79427.1"/>
    <property type="molecule type" value="Genomic_DNA"/>
</dbReference>
<reference evidence="4 5" key="1">
    <citation type="submission" date="2019-07" db="EMBL/GenBank/DDBJ databases">
        <title>Whole genome shotgun sequence of Agrococcus baldri NBRC 103055.</title>
        <authorList>
            <person name="Hosoyama A."/>
            <person name="Uohara A."/>
            <person name="Ohji S."/>
            <person name="Ichikawa N."/>
        </authorList>
    </citation>
    <scope>NUCLEOTIDE SEQUENCE [LARGE SCALE GENOMIC DNA]</scope>
    <source>
        <strain evidence="4 5">NBRC 103055</strain>
    </source>
</reference>
<protein>
    <submittedName>
        <fullName evidence="4">Membrane protein</fullName>
    </submittedName>
</protein>
<evidence type="ECO:0000256" key="2">
    <source>
        <dbReference type="SAM" id="Phobius"/>
    </source>
</evidence>
<dbReference type="InterPro" id="IPR037185">
    <property type="entry name" value="EmrE-like"/>
</dbReference>
<comment type="similarity">
    <text evidence="1">Belongs to the EamA transporter family.</text>
</comment>
<evidence type="ECO:0000313" key="4">
    <source>
        <dbReference type="EMBL" id="GEK79427.1"/>
    </source>
</evidence>
<feature type="transmembrane region" description="Helical" evidence="2">
    <location>
        <begin position="191"/>
        <end position="212"/>
    </location>
</feature>
<feature type="transmembrane region" description="Helical" evidence="2">
    <location>
        <begin position="250"/>
        <end position="272"/>
    </location>
</feature>